<accession>A0AAD6SY14</accession>
<feature type="region of interest" description="Disordered" evidence="1">
    <location>
        <begin position="314"/>
        <end position="389"/>
    </location>
</feature>
<evidence type="ECO:0000313" key="3">
    <source>
        <dbReference type="Proteomes" id="UP001218188"/>
    </source>
</evidence>
<reference evidence="2" key="1">
    <citation type="submission" date="2023-03" db="EMBL/GenBank/DDBJ databases">
        <title>Massive genome expansion in bonnet fungi (Mycena s.s.) driven by repeated elements and novel gene families across ecological guilds.</title>
        <authorList>
            <consortium name="Lawrence Berkeley National Laboratory"/>
            <person name="Harder C.B."/>
            <person name="Miyauchi S."/>
            <person name="Viragh M."/>
            <person name="Kuo A."/>
            <person name="Thoen E."/>
            <person name="Andreopoulos B."/>
            <person name="Lu D."/>
            <person name="Skrede I."/>
            <person name="Drula E."/>
            <person name="Henrissat B."/>
            <person name="Morin E."/>
            <person name="Kohler A."/>
            <person name="Barry K."/>
            <person name="LaButti K."/>
            <person name="Morin E."/>
            <person name="Salamov A."/>
            <person name="Lipzen A."/>
            <person name="Mereny Z."/>
            <person name="Hegedus B."/>
            <person name="Baldrian P."/>
            <person name="Stursova M."/>
            <person name="Weitz H."/>
            <person name="Taylor A."/>
            <person name="Grigoriev I.V."/>
            <person name="Nagy L.G."/>
            <person name="Martin F."/>
            <person name="Kauserud H."/>
        </authorList>
    </citation>
    <scope>NUCLEOTIDE SEQUENCE</scope>
    <source>
        <strain evidence="2">CBHHK200</strain>
    </source>
</reference>
<sequence length="669" mass="73932">MTDTANPHIDLLKNRNPEKRLGAFDSRVSAVVRISGTPYFITTNTDYIPTLPLRESHTITLRKDYRFGEDDYTRWPQQYSERFCHLAAIPEKKPDAGVMWWDPQRSDFLCPDTGNTLTHGLGRLRASKLGDLLRACVVLDDEYLEYEKLLAPNKPLPLFSLLAQQIKLSLERLKTLPLPWGSMVAVVTHLQRAYLEFLGLLHYMKFYKPRMETRSSEVPSLAPCVGAFVSDALVAPQFYAAGLPYWLLRPTFTFKDENILEIVELMEPALLLELEPAPGFHPIPTAPGTYAKIEAMRAAWKSSPLYCDPFESGGASGPAASSSSDAPSAAGFSTIASPTGHTVAAGPSGGGGRRGGGGSQGGKQDSRYQPYGRPNRPGPSSSNKGSSGRNKFKLLECAEMPPSVTAFERGLLEVDTTRTPISPGVGGRYVFPEPALLVSSPDYERRQLMLHHYTLIQDALLYRLGNPGKQRTITTQQWRDILAGKVVAQGRGKAGDRSVQIAAILAPALDACGLDGYRDFPAAPGSFNPIPVNRAREILWGIAESNFRFEFLALDCRASGMVRPDDCRKCFAGDTVMAMPLEEGKRGLAALTSAERHKYFLRIAKLMEAWIPRPGGVIMQANAAAEQEWDRFKREELETEVGRHYTQTFFDYFGRAAVIPLRLEHAFGS</sequence>
<dbReference type="Proteomes" id="UP001218188">
    <property type="component" value="Unassembled WGS sequence"/>
</dbReference>
<organism evidence="2 3">
    <name type="scientific">Mycena alexandri</name>
    <dbReference type="NCBI Taxonomy" id="1745969"/>
    <lineage>
        <taxon>Eukaryota</taxon>
        <taxon>Fungi</taxon>
        <taxon>Dikarya</taxon>
        <taxon>Basidiomycota</taxon>
        <taxon>Agaricomycotina</taxon>
        <taxon>Agaricomycetes</taxon>
        <taxon>Agaricomycetidae</taxon>
        <taxon>Agaricales</taxon>
        <taxon>Marasmiineae</taxon>
        <taxon>Mycenaceae</taxon>
        <taxon>Mycena</taxon>
    </lineage>
</organism>
<evidence type="ECO:0000313" key="2">
    <source>
        <dbReference type="EMBL" id="KAJ7035893.1"/>
    </source>
</evidence>
<evidence type="ECO:0000256" key="1">
    <source>
        <dbReference type="SAM" id="MobiDB-lite"/>
    </source>
</evidence>
<protein>
    <submittedName>
        <fullName evidence="2">Uncharacterized protein</fullName>
    </submittedName>
</protein>
<feature type="compositionally biased region" description="Low complexity" evidence="1">
    <location>
        <begin position="373"/>
        <end position="389"/>
    </location>
</feature>
<dbReference type="EMBL" id="JARJCM010000047">
    <property type="protein sequence ID" value="KAJ7035893.1"/>
    <property type="molecule type" value="Genomic_DNA"/>
</dbReference>
<proteinExistence type="predicted"/>
<comment type="caution">
    <text evidence="2">The sequence shown here is derived from an EMBL/GenBank/DDBJ whole genome shotgun (WGS) entry which is preliminary data.</text>
</comment>
<keyword evidence="3" id="KW-1185">Reference proteome</keyword>
<gene>
    <name evidence="2" type="ORF">C8F04DRAFT_1258526</name>
</gene>
<dbReference type="AlphaFoldDB" id="A0AAD6SY14"/>
<feature type="compositionally biased region" description="Gly residues" evidence="1">
    <location>
        <begin position="347"/>
        <end position="361"/>
    </location>
</feature>
<feature type="compositionally biased region" description="Low complexity" evidence="1">
    <location>
        <begin position="317"/>
        <end position="331"/>
    </location>
</feature>
<name>A0AAD6SY14_9AGAR</name>